<accession>A0A3B0ZJE8</accession>
<reference evidence="2" key="1">
    <citation type="submission" date="2018-06" db="EMBL/GenBank/DDBJ databases">
        <authorList>
            <person name="Zhirakovskaya E."/>
        </authorList>
    </citation>
    <scope>NUCLEOTIDE SEQUENCE</scope>
</reference>
<dbReference type="PANTHER" id="PTHR45138">
    <property type="entry name" value="REGULATORY COMPONENTS OF SENSORY TRANSDUCTION SYSTEM"/>
    <property type="match status" value="1"/>
</dbReference>
<dbReference type="NCBIfam" id="TIGR00254">
    <property type="entry name" value="GGDEF"/>
    <property type="match status" value="1"/>
</dbReference>
<dbReference type="InterPro" id="IPR050469">
    <property type="entry name" value="Diguanylate_Cyclase"/>
</dbReference>
<protein>
    <recommendedName>
        <fullName evidence="1">GGDEF domain-containing protein</fullName>
    </recommendedName>
</protein>
<dbReference type="Pfam" id="PF00990">
    <property type="entry name" value="GGDEF"/>
    <property type="match status" value="1"/>
</dbReference>
<feature type="domain" description="GGDEF" evidence="1">
    <location>
        <begin position="169"/>
        <end position="301"/>
    </location>
</feature>
<dbReference type="InterPro" id="IPR000160">
    <property type="entry name" value="GGDEF_dom"/>
</dbReference>
<dbReference type="SMART" id="SM00267">
    <property type="entry name" value="GGDEF"/>
    <property type="match status" value="1"/>
</dbReference>
<proteinExistence type="predicted"/>
<dbReference type="FunFam" id="3.30.70.270:FF:000001">
    <property type="entry name" value="Diguanylate cyclase domain protein"/>
    <property type="match status" value="1"/>
</dbReference>
<name>A0A3B0ZJE8_9ZZZZ</name>
<organism evidence="2">
    <name type="scientific">hydrothermal vent metagenome</name>
    <dbReference type="NCBI Taxonomy" id="652676"/>
    <lineage>
        <taxon>unclassified sequences</taxon>
        <taxon>metagenomes</taxon>
        <taxon>ecological metagenomes</taxon>
    </lineage>
</organism>
<dbReference type="EMBL" id="UOFS01000013">
    <property type="protein sequence ID" value="VAW93575.1"/>
    <property type="molecule type" value="Genomic_DNA"/>
</dbReference>
<sequence length="314" mass="35731">MATQLYQNDGKIQFNSATDVLDVDINDLQRTIKLAGLLHSSLELKTVLEYFLEAAKLKVNFQSAHYQNDELRTELLFSEAQKHSCSYNLTIEDQSLGEITFTAKKRFTTASLEKIENLLCHLVHPLRNSILYQKALKAAHNDALTGLKNRGALDKVLKREVDISIRHNIPLSLIVLDIDYFKSINDQYGHAAGDKVLQKLSRCIENEIRGCDILFRYGGEEFVIVLTNTDLKGAELLSERIRHRVINEDFLINNKSIPVRVSLGVAEIENNNDAEELFTKTDTALYEAKRNGRNQTVSFTKKMKMDLKNKSCQI</sequence>
<dbReference type="PROSITE" id="PS50887">
    <property type="entry name" value="GGDEF"/>
    <property type="match status" value="1"/>
</dbReference>
<dbReference type="AlphaFoldDB" id="A0A3B0ZJE8"/>
<dbReference type="CDD" id="cd01949">
    <property type="entry name" value="GGDEF"/>
    <property type="match status" value="1"/>
</dbReference>
<gene>
    <name evidence="2" type="ORF">MNBD_GAMMA22-787</name>
</gene>
<dbReference type="Gene3D" id="3.30.70.270">
    <property type="match status" value="1"/>
</dbReference>
<dbReference type="InterPro" id="IPR043128">
    <property type="entry name" value="Rev_trsase/Diguanyl_cyclase"/>
</dbReference>
<dbReference type="PANTHER" id="PTHR45138:SF9">
    <property type="entry name" value="DIGUANYLATE CYCLASE DGCM-RELATED"/>
    <property type="match status" value="1"/>
</dbReference>
<dbReference type="InterPro" id="IPR029787">
    <property type="entry name" value="Nucleotide_cyclase"/>
</dbReference>
<evidence type="ECO:0000313" key="2">
    <source>
        <dbReference type="EMBL" id="VAW93575.1"/>
    </source>
</evidence>
<dbReference type="GO" id="GO:0052621">
    <property type="term" value="F:diguanylate cyclase activity"/>
    <property type="evidence" value="ECO:0007669"/>
    <property type="project" value="TreeGrafter"/>
</dbReference>
<dbReference type="SUPFAM" id="SSF55073">
    <property type="entry name" value="Nucleotide cyclase"/>
    <property type="match status" value="1"/>
</dbReference>
<evidence type="ECO:0000259" key="1">
    <source>
        <dbReference type="PROSITE" id="PS50887"/>
    </source>
</evidence>